<protein>
    <submittedName>
        <fullName evidence="1">Uncharacterized protein</fullName>
    </submittedName>
</protein>
<gene>
    <name evidence="1" type="ORF">AYO28_18375</name>
</gene>
<reference evidence="1 2" key="1">
    <citation type="submission" date="2016-03" db="EMBL/GenBank/DDBJ databases">
        <title>Draft Genome Assembly of Pseudomonas putida strain CBF10-2.</title>
        <authorList>
            <person name="Iyer R.S."/>
            <person name="Damania A."/>
        </authorList>
    </citation>
    <scope>NUCLEOTIDE SEQUENCE [LARGE SCALE GENOMIC DNA]</scope>
    <source>
        <strain evidence="1 2">CBF10-2</strain>
    </source>
</reference>
<sequence length="72" mass="8215">MDIGIFNDTPTFDVGVNTCSRFKVVFKFSNNFSLDVLEALDRSFDKAFAATSLFYFKRSVFFVLRKVIGIIS</sequence>
<evidence type="ECO:0000313" key="2">
    <source>
        <dbReference type="Proteomes" id="UP000077752"/>
    </source>
</evidence>
<proteinExistence type="predicted"/>
<dbReference type="EMBL" id="LUCV01000018">
    <property type="protein sequence ID" value="OAI92576.1"/>
    <property type="molecule type" value="Genomic_DNA"/>
</dbReference>
<dbReference type="AlphaFoldDB" id="A0A177SNE3"/>
<dbReference type="Proteomes" id="UP000077752">
    <property type="component" value="Unassembled WGS sequence"/>
</dbReference>
<comment type="caution">
    <text evidence="1">The sequence shown here is derived from an EMBL/GenBank/DDBJ whole genome shotgun (WGS) entry which is preliminary data.</text>
</comment>
<evidence type="ECO:0000313" key="1">
    <source>
        <dbReference type="EMBL" id="OAI92576.1"/>
    </source>
</evidence>
<name>A0A177SNE3_PSEPU</name>
<organism evidence="1 2">
    <name type="scientific">Pseudomonas putida</name>
    <name type="common">Arthrobacter siderocapsulatus</name>
    <dbReference type="NCBI Taxonomy" id="303"/>
    <lineage>
        <taxon>Bacteria</taxon>
        <taxon>Pseudomonadati</taxon>
        <taxon>Pseudomonadota</taxon>
        <taxon>Gammaproteobacteria</taxon>
        <taxon>Pseudomonadales</taxon>
        <taxon>Pseudomonadaceae</taxon>
        <taxon>Pseudomonas</taxon>
    </lineage>
</organism>
<accession>A0A177SNE3</accession>